<dbReference type="Proteomes" id="UP000272400">
    <property type="component" value="Unassembled WGS sequence"/>
</dbReference>
<dbReference type="InterPro" id="IPR011009">
    <property type="entry name" value="Kinase-like_dom_sf"/>
</dbReference>
<feature type="compositionally biased region" description="Low complexity" evidence="3">
    <location>
        <begin position="229"/>
        <end position="247"/>
    </location>
</feature>
<dbReference type="GO" id="GO:0005524">
    <property type="term" value="F:ATP binding"/>
    <property type="evidence" value="ECO:0007669"/>
    <property type="project" value="InterPro"/>
</dbReference>
<dbReference type="GO" id="GO:0004672">
    <property type="term" value="F:protein kinase activity"/>
    <property type="evidence" value="ECO:0007669"/>
    <property type="project" value="InterPro"/>
</dbReference>
<keyword evidence="4" id="KW-1133">Transmembrane helix</keyword>
<reference evidence="6 7" key="1">
    <citation type="submission" date="2018-11" db="EMBL/GenBank/DDBJ databases">
        <title>Sequencing the genomes of 1000 actinobacteria strains.</title>
        <authorList>
            <person name="Klenk H.-P."/>
        </authorList>
    </citation>
    <scope>NUCLEOTIDE SEQUENCE [LARGE SCALE GENOMIC DNA]</scope>
    <source>
        <strain evidence="6 7">DSM 44254</strain>
    </source>
</reference>
<feature type="region of interest" description="Disordered" evidence="3">
    <location>
        <begin position="263"/>
        <end position="293"/>
    </location>
</feature>
<dbReference type="SMART" id="SM00220">
    <property type="entry name" value="S_TKc"/>
    <property type="match status" value="1"/>
</dbReference>
<feature type="compositionally biased region" description="Low complexity" evidence="3">
    <location>
        <begin position="263"/>
        <end position="274"/>
    </location>
</feature>
<keyword evidence="4" id="KW-0472">Membrane</keyword>
<dbReference type="PROSITE" id="PS50011">
    <property type="entry name" value="PROTEIN_KINASE_DOM"/>
    <property type="match status" value="1"/>
</dbReference>
<evidence type="ECO:0000256" key="2">
    <source>
        <dbReference type="ARBA" id="ARBA00023170"/>
    </source>
</evidence>
<name>A0A3N1D9B6_9ACTN</name>
<dbReference type="Gene3D" id="2.60.120.260">
    <property type="entry name" value="Galactose-binding domain-like"/>
    <property type="match status" value="1"/>
</dbReference>
<feature type="region of interest" description="Disordered" evidence="3">
    <location>
        <begin position="557"/>
        <end position="577"/>
    </location>
</feature>
<evidence type="ECO:0000256" key="3">
    <source>
        <dbReference type="SAM" id="MobiDB-lite"/>
    </source>
</evidence>
<dbReference type="Gene3D" id="1.10.510.10">
    <property type="entry name" value="Transferase(Phosphotransferase) domain 1"/>
    <property type="match status" value="1"/>
</dbReference>
<dbReference type="AlphaFoldDB" id="A0A3N1D9B6"/>
<organism evidence="6 7">
    <name type="scientific">Actinocorallia herbida</name>
    <dbReference type="NCBI Taxonomy" id="58109"/>
    <lineage>
        <taxon>Bacteria</taxon>
        <taxon>Bacillati</taxon>
        <taxon>Actinomycetota</taxon>
        <taxon>Actinomycetes</taxon>
        <taxon>Streptosporangiales</taxon>
        <taxon>Thermomonosporaceae</taxon>
        <taxon>Actinocorallia</taxon>
    </lineage>
</organism>
<evidence type="ECO:0000259" key="5">
    <source>
        <dbReference type="PROSITE" id="PS50011"/>
    </source>
</evidence>
<dbReference type="EMBL" id="RJKE01000001">
    <property type="protein sequence ID" value="ROO90127.1"/>
    <property type="molecule type" value="Genomic_DNA"/>
</dbReference>
<dbReference type="GO" id="GO:0016798">
    <property type="term" value="F:hydrolase activity, acting on glycosyl bonds"/>
    <property type="evidence" value="ECO:0007669"/>
    <property type="project" value="InterPro"/>
</dbReference>
<evidence type="ECO:0000313" key="7">
    <source>
        <dbReference type="Proteomes" id="UP000272400"/>
    </source>
</evidence>
<feature type="compositionally biased region" description="Low complexity" evidence="3">
    <location>
        <begin position="633"/>
        <end position="654"/>
    </location>
</feature>
<evidence type="ECO:0000256" key="4">
    <source>
        <dbReference type="SAM" id="Phobius"/>
    </source>
</evidence>
<feature type="transmembrane region" description="Helical" evidence="4">
    <location>
        <begin position="598"/>
        <end position="618"/>
    </location>
</feature>
<dbReference type="InterPro" id="IPR001245">
    <property type="entry name" value="Ser-Thr/Tyr_kinase_cat_dom"/>
</dbReference>
<dbReference type="SUPFAM" id="SSF56112">
    <property type="entry name" value="Protein kinase-like (PK-like)"/>
    <property type="match status" value="1"/>
</dbReference>
<gene>
    <name evidence="6" type="ORF">EDD29_7843</name>
</gene>
<proteinExistence type="predicted"/>
<feature type="region of interest" description="Disordered" evidence="3">
    <location>
        <begin position="214"/>
        <end position="247"/>
    </location>
</feature>
<dbReference type="InterPro" id="IPR003305">
    <property type="entry name" value="CenC_carb-bd"/>
</dbReference>
<dbReference type="Gene3D" id="3.30.200.20">
    <property type="entry name" value="Phosphorylase Kinase, domain 1"/>
    <property type="match status" value="1"/>
</dbReference>
<feature type="region of interest" description="Disordered" evidence="3">
    <location>
        <begin position="433"/>
        <end position="484"/>
    </location>
</feature>
<accession>A0A3N1D9B6</accession>
<sequence>MRPFEPGDPGLVGGLWLSGRLGAGPRGVVFLGRRQDGGEIAVKLLHAHLTEDPAVWEGFQRAMETLVSVEIPHTAKARATGLVGARPYLMSDYVEGTPLAEAELPLGAPDLERLAAEVAAALAGLHAHGIAHGALTPVNVFLTGSGAVLTDYGLTPAGPTAFADDVRAWAALVAFAAGSAEALPPRLAAQVESCASATPPAAAALLHPLAAPPAPPSTFGTSPLTDPLGAFAPDPAQPAAFGAEPAQPAAPFAAQPAAFGAEPAQSSAPFAAQPVVPGTEPAQPAAPADPYAARPAVFDPNAAQPAAFAASVGGDAGQTPFAAPVGPETVPADPYSAQPAAFGAQPAAFGADALPPAVPVSPEAGAAQDVQGPPSLVKAASAPNQGPALDPLTAPAAAEWPAEPVGQGPSLVKETPEQPGGIVTAAALLAEAAAPREQTAPSADDLAAAARSALEAAEQPQAEATAAFAAEPPSSTTQPLPEAAATTVQPLPEAAATTVQPLPEAGATTVQPLPADPFATIADPFATTADPFATRAEPQAATAAYATVSDPAAFAADPAAAPADPGQAAWHQQAAPQQPWDAGLLVAGPAPRRKRRGVLVAAAASAAVVVALAGAVVLTRIGDDPADATVAKPGVPGVTASVTPTAAPTSVAPTLDSAEETKNGGSPKPKPKPKPTTKPAPPKPKTNLIANGGFEKGFGKWQPRAVAFLGAKKSHAGGKAVLLKPGQGYDAAVELVVTGLKPNTTYIVAGWVTANGGKTYVGAKDYGGDPRAGSSGNKGWTRVSATFKTGDQTTARLYCWRVLPGTGACDDMALYRK</sequence>
<dbReference type="Pfam" id="PF02018">
    <property type="entry name" value="CBM_4_9"/>
    <property type="match status" value="1"/>
</dbReference>
<dbReference type="Pfam" id="PF07714">
    <property type="entry name" value="PK_Tyr_Ser-Thr"/>
    <property type="match status" value="1"/>
</dbReference>
<keyword evidence="7" id="KW-1185">Reference proteome</keyword>
<dbReference type="SUPFAM" id="SSF49785">
    <property type="entry name" value="Galactose-binding domain-like"/>
    <property type="match status" value="1"/>
</dbReference>
<feature type="region of interest" description="Disordered" evidence="3">
    <location>
        <begin position="625"/>
        <end position="694"/>
    </location>
</feature>
<keyword evidence="1" id="KW-0378">Hydrolase</keyword>
<evidence type="ECO:0000256" key="1">
    <source>
        <dbReference type="ARBA" id="ARBA00022801"/>
    </source>
</evidence>
<protein>
    <submittedName>
        <fullName evidence="6">Carbohydrate binding protein</fullName>
    </submittedName>
</protein>
<feature type="compositionally biased region" description="Low complexity" evidence="3">
    <location>
        <begin position="281"/>
        <end position="293"/>
    </location>
</feature>
<evidence type="ECO:0000313" key="6">
    <source>
        <dbReference type="EMBL" id="ROO90127.1"/>
    </source>
</evidence>
<dbReference type="InterPro" id="IPR008979">
    <property type="entry name" value="Galactose-bd-like_sf"/>
</dbReference>
<feature type="compositionally biased region" description="Low complexity" evidence="3">
    <location>
        <begin position="440"/>
        <end position="477"/>
    </location>
</feature>
<feature type="region of interest" description="Disordered" evidence="3">
    <location>
        <begin position="360"/>
        <end position="390"/>
    </location>
</feature>
<dbReference type="InterPro" id="IPR000719">
    <property type="entry name" value="Prot_kinase_dom"/>
</dbReference>
<dbReference type="RefSeq" id="WP_123669123.1">
    <property type="nucleotide sequence ID" value="NZ_RJKE01000001.1"/>
</dbReference>
<keyword evidence="2" id="KW-0675">Receptor</keyword>
<comment type="caution">
    <text evidence="6">The sequence shown here is derived from an EMBL/GenBank/DDBJ whole genome shotgun (WGS) entry which is preliminary data.</text>
</comment>
<keyword evidence="4" id="KW-0812">Transmembrane</keyword>
<feature type="domain" description="Protein kinase" evidence="5">
    <location>
        <begin position="15"/>
        <end position="292"/>
    </location>
</feature>
<dbReference type="OrthoDB" id="3915799at2"/>